<comment type="subcellular location">
    <subcellularLocation>
        <location evidence="1">Cell membrane</location>
        <topology evidence="1">Multi-pass membrane protein</topology>
    </subcellularLocation>
</comment>
<comment type="caution">
    <text evidence="9">The sequence shown here is derived from an EMBL/GenBank/DDBJ whole genome shotgun (WGS) entry which is preliminary data.</text>
</comment>
<evidence type="ECO:0000256" key="4">
    <source>
        <dbReference type="ARBA" id="ARBA00022989"/>
    </source>
</evidence>
<evidence type="ECO:0000313" key="10">
    <source>
        <dbReference type="Proteomes" id="UP000060487"/>
    </source>
</evidence>
<gene>
    <name evidence="9" type="ORF">ASN18_2446</name>
</gene>
<feature type="transmembrane region" description="Helical" evidence="6">
    <location>
        <begin position="254"/>
        <end position="281"/>
    </location>
</feature>
<evidence type="ECO:0000256" key="3">
    <source>
        <dbReference type="ARBA" id="ARBA00022692"/>
    </source>
</evidence>
<reference evidence="9 10" key="1">
    <citation type="submission" date="2015-11" db="EMBL/GenBank/DDBJ databases">
        <authorList>
            <person name="Lin W."/>
        </authorList>
    </citation>
    <scope>NUCLEOTIDE SEQUENCE [LARGE SCALE GENOMIC DNA]</scope>
    <source>
        <strain evidence="9 10">HCH-1</strain>
    </source>
</reference>
<feature type="transmembrane region" description="Helical" evidence="6">
    <location>
        <begin position="348"/>
        <end position="372"/>
    </location>
</feature>
<feature type="domain" description="ABC3 transporter permease C-terminal" evidence="7">
    <location>
        <begin position="261"/>
        <end position="382"/>
    </location>
</feature>
<keyword evidence="10" id="KW-1185">Reference proteome</keyword>
<dbReference type="PANTHER" id="PTHR30572:SF15">
    <property type="entry name" value="ABC TRANSPORTER PERMEASE"/>
    <property type="match status" value="1"/>
</dbReference>
<dbReference type="InterPro" id="IPR050250">
    <property type="entry name" value="Macrolide_Exporter_MacB"/>
</dbReference>
<proteinExistence type="predicted"/>
<keyword evidence="5 6" id="KW-0472">Membrane</keyword>
<feature type="transmembrane region" description="Helical" evidence="6">
    <location>
        <begin position="302"/>
        <end position="328"/>
    </location>
</feature>
<name>A0ABR5SE54_9BACT</name>
<feature type="domain" description="MacB-like periplasmic core" evidence="8">
    <location>
        <begin position="20"/>
        <end position="227"/>
    </location>
</feature>
<evidence type="ECO:0000313" key="9">
    <source>
        <dbReference type="EMBL" id="KWT82587.1"/>
    </source>
</evidence>
<dbReference type="Proteomes" id="UP000060487">
    <property type="component" value="Unassembled WGS sequence"/>
</dbReference>
<dbReference type="PANTHER" id="PTHR30572">
    <property type="entry name" value="MEMBRANE COMPONENT OF TRANSPORTER-RELATED"/>
    <property type="match status" value="1"/>
</dbReference>
<dbReference type="EC" id="3.6.3.-" evidence="9"/>
<protein>
    <submittedName>
        <fullName evidence="9">Multidrug ABC transporter permease</fullName>
        <ecNumber evidence="9">3.6.3.-</ecNumber>
    </submittedName>
</protein>
<dbReference type="InterPro" id="IPR025857">
    <property type="entry name" value="MacB_PCD"/>
</dbReference>
<evidence type="ECO:0000256" key="1">
    <source>
        <dbReference type="ARBA" id="ARBA00004651"/>
    </source>
</evidence>
<accession>A0ABR5SE54</accession>
<organism evidence="9 10">
    <name type="scientific">Candidatus Magnetominusculus xianensis</name>
    <dbReference type="NCBI Taxonomy" id="1748249"/>
    <lineage>
        <taxon>Bacteria</taxon>
        <taxon>Pseudomonadati</taxon>
        <taxon>Nitrospirota</taxon>
        <taxon>Nitrospiria</taxon>
        <taxon>Nitrospirales</taxon>
        <taxon>Nitrospiraceae</taxon>
        <taxon>Candidatus Magnetominusculus</taxon>
    </lineage>
</organism>
<dbReference type="GO" id="GO:0016787">
    <property type="term" value="F:hydrolase activity"/>
    <property type="evidence" value="ECO:0007669"/>
    <property type="project" value="UniProtKB-KW"/>
</dbReference>
<keyword evidence="2" id="KW-1003">Cell membrane</keyword>
<evidence type="ECO:0000256" key="6">
    <source>
        <dbReference type="SAM" id="Phobius"/>
    </source>
</evidence>
<evidence type="ECO:0000259" key="7">
    <source>
        <dbReference type="Pfam" id="PF02687"/>
    </source>
</evidence>
<keyword evidence="4 6" id="KW-1133">Transmembrane helix</keyword>
<sequence length="389" mass="42570">MIGLMLQYSLRNLLRRRLTTTLTALGMGLVVFVFAAVLMLSNGLVKTLVTTGSSDNVVVLRKSAGVEMQSQITHEDADIIESHSSAKTDVDGRKLSARELVILVSLPKKITGKPANVAIRGVTDKSYKLRPVVKLSQGRFPRAGSTEIAIGKSIAKGFNAAEIGQTFRFAMQDWVVVGIFDAENRGFNSEIWGDVNVLSQFFKRNVYSSVIFKLNSGNKFDGVKERILHDPRLKVDIKRENLYYEEQSEMMSKFLTILGISLTLIFSLGAIIGAMITMYTATATRTAEIGTLRALGFGRVSILMAFISESLLLGGVGGIAGLFFASFLQFFTVSTMNWQTFSELAFTFSLNFEIVLSGFAFSLIMGFAGGVLPAIKASRMNIVDSLRNA</sequence>
<feature type="transmembrane region" description="Helical" evidence="6">
    <location>
        <begin position="21"/>
        <end position="40"/>
    </location>
</feature>
<keyword evidence="3 6" id="KW-0812">Transmembrane</keyword>
<dbReference type="Pfam" id="PF02687">
    <property type="entry name" value="FtsX"/>
    <property type="match status" value="1"/>
</dbReference>
<evidence type="ECO:0000256" key="5">
    <source>
        <dbReference type="ARBA" id="ARBA00023136"/>
    </source>
</evidence>
<dbReference type="Pfam" id="PF12704">
    <property type="entry name" value="MacB_PCD"/>
    <property type="match status" value="1"/>
</dbReference>
<keyword evidence="9" id="KW-0378">Hydrolase</keyword>
<evidence type="ECO:0000256" key="2">
    <source>
        <dbReference type="ARBA" id="ARBA00022475"/>
    </source>
</evidence>
<dbReference type="InterPro" id="IPR003838">
    <property type="entry name" value="ABC3_permease_C"/>
</dbReference>
<evidence type="ECO:0000259" key="8">
    <source>
        <dbReference type="Pfam" id="PF12704"/>
    </source>
</evidence>
<dbReference type="EMBL" id="LNQR01000086">
    <property type="protein sequence ID" value="KWT82587.1"/>
    <property type="molecule type" value="Genomic_DNA"/>
</dbReference>